<comment type="caution">
    <text evidence="4">The sequence shown here is derived from an EMBL/GenBank/DDBJ whole genome shotgun (WGS) entry which is preliminary data.</text>
</comment>
<organism evidence="4 5">
    <name type="scientific">Candidatus Schekmanbacteria bacterium RBG_13_48_7</name>
    <dbReference type="NCBI Taxonomy" id="1817878"/>
    <lineage>
        <taxon>Bacteria</taxon>
        <taxon>Candidatus Schekmaniibacteriota</taxon>
    </lineage>
</organism>
<protein>
    <recommendedName>
        <fullName evidence="3">NodB homology domain-containing protein</fullName>
    </recommendedName>
</protein>
<evidence type="ECO:0000259" key="3">
    <source>
        <dbReference type="PROSITE" id="PS51677"/>
    </source>
</evidence>
<dbReference type="SUPFAM" id="SSF88713">
    <property type="entry name" value="Glycoside hydrolase/deacetylase"/>
    <property type="match status" value="1"/>
</dbReference>
<dbReference type="PANTHER" id="PTHR34216">
    <property type="match status" value="1"/>
</dbReference>
<dbReference type="CDD" id="cd10918">
    <property type="entry name" value="CE4_NodB_like_5s_6s"/>
    <property type="match status" value="1"/>
</dbReference>
<dbReference type="PROSITE" id="PS51677">
    <property type="entry name" value="NODB"/>
    <property type="match status" value="1"/>
</dbReference>
<name>A0A1F7RT44_9BACT</name>
<gene>
    <name evidence="4" type="ORF">A2161_05860</name>
</gene>
<dbReference type="GO" id="GO:0016810">
    <property type="term" value="F:hydrolase activity, acting on carbon-nitrogen (but not peptide) bonds"/>
    <property type="evidence" value="ECO:0007669"/>
    <property type="project" value="InterPro"/>
</dbReference>
<dbReference type="Proteomes" id="UP000179266">
    <property type="component" value="Unassembled WGS sequence"/>
</dbReference>
<dbReference type="PANTHER" id="PTHR34216:SF3">
    <property type="entry name" value="POLY-BETA-1,6-N-ACETYL-D-GLUCOSAMINE N-DEACETYLASE"/>
    <property type="match status" value="1"/>
</dbReference>
<dbReference type="InterPro" id="IPR002509">
    <property type="entry name" value="NODB_dom"/>
</dbReference>
<reference evidence="4 5" key="1">
    <citation type="journal article" date="2016" name="Nat. Commun.">
        <title>Thousands of microbial genomes shed light on interconnected biogeochemical processes in an aquifer system.</title>
        <authorList>
            <person name="Anantharaman K."/>
            <person name="Brown C.T."/>
            <person name="Hug L.A."/>
            <person name="Sharon I."/>
            <person name="Castelle C.J."/>
            <person name="Probst A.J."/>
            <person name="Thomas B.C."/>
            <person name="Singh A."/>
            <person name="Wilkins M.J."/>
            <person name="Karaoz U."/>
            <person name="Brodie E.L."/>
            <person name="Williams K.H."/>
            <person name="Hubbard S.S."/>
            <person name="Banfield J.F."/>
        </authorList>
    </citation>
    <scope>NUCLEOTIDE SEQUENCE [LARGE SCALE GENOMIC DNA]</scope>
</reference>
<proteinExistence type="predicted"/>
<dbReference type="InterPro" id="IPR011330">
    <property type="entry name" value="Glyco_hydro/deAcase_b/a-brl"/>
</dbReference>
<evidence type="ECO:0000313" key="5">
    <source>
        <dbReference type="Proteomes" id="UP000179266"/>
    </source>
</evidence>
<dbReference type="GO" id="GO:0005975">
    <property type="term" value="P:carbohydrate metabolic process"/>
    <property type="evidence" value="ECO:0007669"/>
    <property type="project" value="InterPro"/>
</dbReference>
<dbReference type="Gene3D" id="3.20.20.370">
    <property type="entry name" value="Glycoside hydrolase/deacetylase"/>
    <property type="match status" value="1"/>
</dbReference>
<keyword evidence="2" id="KW-0732">Signal</keyword>
<dbReference type="GO" id="GO:0005576">
    <property type="term" value="C:extracellular region"/>
    <property type="evidence" value="ECO:0007669"/>
    <property type="project" value="UniProtKB-SubCell"/>
</dbReference>
<dbReference type="Pfam" id="PF01522">
    <property type="entry name" value="Polysacc_deac_1"/>
    <property type="match status" value="1"/>
</dbReference>
<feature type="domain" description="NodB homology" evidence="3">
    <location>
        <begin position="166"/>
        <end position="343"/>
    </location>
</feature>
<evidence type="ECO:0000256" key="2">
    <source>
        <dbReference type="ARBA" id="ARBA00022729"/>
    </source>
</evidence>
<dbReference type="InterPro" id="IPR051398">
    <property type="entry name" value="Polysacch_Deacetylase"/>
</dbReference>
<evidence type="ECO:0000313" key="4">
    <source>
        <dbReference type="EMBL" id="OGL44540.1"/>
    </source>
</evidence>
<sequence length="343" mass="39213">MIIQPNKLFKICIIFSCFFIIQQIDAAFYSKTFCEKTESSLFRSDDFIIYFPSESDTLISVADRFLGDSFFAWRISEFNQITGIKAGKGICIPLKPVYPGGIKPEGLQNVPILAYHRFGKKAKGDIVVSEENFRQQLQLLKEKGFITINLSMFVDFLNMKQDIPEKSIIITIDDGYKSVYEIAFPILQEFGFKAELFIYTDFIGQSPNALTWTQLATMQENGFSVESHSKSHSSLVTKYENETSVDYQKRIYNELADSKKILETKLKSDIKFIAYPYGSFNDEIIELSKKAGYIGGVLAYPGTNTIFNSPFHLNRFIISSEDDLTKFSTYLETLESYANDYKL</sequence>
<evidence type="ECO:0000256" key="1">
    <source>
        <dbReference type="ARBA" id="ARBA00004613"/>
    </source>
</evidence>
<comment type="subcellular location">
    <subcellularLocation>
        <location evidence="1">Secreted</location>
    </subcellularLocation>
</comment>
<dbReference type="AlphaFoldDB" id="A0A1F7RT44"/>
<accession>A0A1F7RT44</accession>
<dbReference type="EMBL" id="MGDD01000219">
    <property type="protein sequence ID" value="OGL44540.1"/>
    <property type="molecule type" value="Genomic_DNA"/>
</dbReference>